<evidence type="ECO:0000259" key="2">
    <source>
        <dbReference type="Pfam" id="PF00534"/>
    </source>
</evidence>
<dbReference type="Gene3D" id="3.40.50.2000">
    <property type="entry name" value="Glycogen Phosphorylase B"/>
    <property type="match status" value="2"/>
</dbReference>
<evidence type="ECO:0000256" key="1">
    <source>
        <dbReference type="SAM" id="MobiDB-lite"/>
    </source>
</evidence>
<dbReference type="InterPro" id="IPR001296">
    <property type="entry name" value="Glyco_trans_1"/>
</dbReference>
<dbReference type="OrthoDB" id="9781738at2"/>
<evidence type="ECO:0000313" key="4">
    <source>
        <dbReference type="EMBL" id="QGM47859.1"/>
    </source>
</evidence>
<dbReference type="EMBL" id="CP046052">
    <property type="protein sequence ID" value="QGM47859.1"/>
    <property type="molecule type" value="Genomic_DNA"/>
</dbReference>
<keyword evidence="5" id="KW-1185">Reference proteome</keyword>
<name>A0A6B8KJY2_9HYPH</name>
<sequence>MSPPACSSCSARKMRARQAPASPARGIDPMKTPQGRATLVFYVHAMAGGGAEKVMARLATGYARRGDRVVLVVDHRAEEWLGLLDERIEMAVLPQLPVLSTLAFAARLFTLAPDVSISALGATNLKHLVAALLAGRRRRAVICYHGFAEGEPSKLSQIGYKLIPVLSRLAAQSVAVSDALRDELIRRFHAAPARLRTVYNPASPEIAHPPVTAEALGAREPIVVAVGRLVVDKGLLFLVKAFAQVAYPGARLIVLGKGPDLQRLQSEAERLGIADRVEFPGYVADTGAYLSRARCFVSPSYRETFGLAVVEALDHGLAVVATDSGGPREIVNSPELGRIVPVGDEAAMAAAISASLSAPGDPSPRQRRSRDFTLRAAMEGYDRIFEEISPGFAAASSNA</sequence>
<feature type="compositionally biased region" description="Polar residues" evidence="1">
    <location>
        <begin position="1"/>
        <end position="10"/>
    </location>
</feature>
<dbReference type="PANTHER" id="PTHR12526">
    <property type="entry name" value="GLYCOSYLTRANSFERASE"/>
    <property type="match status" value="1"/>
</dbReference>
<dbReference type="SUPFAM" id="SSF53756">
    <property type="entry name" value="UDP-Glycosyltransferase/glycogen phosphorylase"/>
    <property type="match status" value="1"/>
</dbReference>
<dbReference type="Pfam" id="PF13439">
    <property type="entry name" value="Glyco_transf_4"/>
    <property type="match status" value="1"/>
</dbReference>
<dbReference type="Pfam" id="PF00534">
    <property type="entry name" value="Glycos_transf_1"/>
    <property type="match status" value="1"/>
</dbReference>
<evidence type="ECO:0000259" key="3">
    <source>
        <dbReference type="Pfam" id="PF13439"/>
    </source>
</evidence>
<reference evidence="4 5" key="1">
    <citation type="submission" date="2019-11" db="EMBL/GenBank/DDBJ databases">
        <title>The genome sequence of Methylocystis heyeri.</title>
        <authorList>
            <person name="Oshkin I.Y."/>
            <person name="Miroshnikov K."/>
            <person name="Dedysh S.N."/>
        </authorList>
    </citation>
    <scope>NUCLEOTIDE SEQUENCE [LARGE SCALE GENOMIC DNA]</scope>
    <source>
        <strain evidence="4 5">H2</strain>
    </source>
</reference>
<keyword evidence="4" id="KW-0808">Transferase</keyword>
<dbReference type="InterPro" id="IPR028098">
    <property type="entry name" value="Glyco_trans_4-like_N"/>
</dbReference>
<feature type="region of interest" description="Disordered" evidence="1">
    <location>
        <begin position="1"/>
        <end position="29"/>
    </location>
</feature>
<feature type="domain" description="Glycosyltransferase subfamily 4-like N-terminal" evidence="3">
    <location>
        <begin position="49"/>
        <end position="203"/>
    </location>
</feature>
<proteinExistence type="predicted"/>
<feature type="domain" description="Glycosyl transferase family 1" evidence="2">
    <location>
        <begin position="218"/>
        <end position="359"/>
    </location>
</feature>
<gene>
    <name evidence="4" type="ORF">H2LOC_020465</name>
</gene>
<organism evidence="4 5">
    <name type="scientific">Methylocystis heyeri</name>
    <dbReference type="NCBI Taxonomy" id="391905"/>
    <lineage>
        <taxon>Bacteria</taxon>
        <taxon>Pseudomonadati</taxon>
        <taxon>Pseudomonadota</taxon>
        <taxon>Alphaproteobacteria</taxon>
        <taxon>Hyphomicrobiales</taxon>
        <taxon>Methylocystaceae</taxon>
        <taxon>Methylocystis</taxon>
    </lineage>
</organism>
<dbReference type="KEGG" id="mhey:H2LOC_020465"/>
<dbReference type="Proteomes" id="UP000309061">
    <property type="component" value="Chromosome"/>
</dbReference>
<dbReference type="GO" id="GO:0016757">
    <property type="term" value="F:glycosyltransferase activity"/>
    <property type="evidence" value="ECO:0007669"/>
    <property type="project" value="TreeGrafter"/>
</dbReference>
<dbReference type="AlphaFoldDB" id="A0A6B8KJY2"/>
<accession>A0A6B8KJY2</accession>
<evidence type="ECO:0000313" key="5">
    <source>
        <dbReference type="Proteomes" id="UP000309061"/>
    </source>
</evidence>
<dbReference type="PANTHER" id="PTHR12526:SF635">
    <property type="entry name" value="GLYCOSYL TRANSFERASE GROUP 1"/>
    <property type="match status" value="1"/>
</dbReference>
<dbReference type="CDD" id="cd03811">
    <property type="entry name" value="GT4_GT28_WabH-like"/>
    <property type="match status" value="1"/>
</dbReference>
<protein>
    <submittedName>
        <fullName evidence="4">Glycosyltransferase</fullName>
    </submittedName>
</protein>